<dbReference type="InterPro" id="IPR050547">
    <property type="entry name" value="DEAD_box_RNA_helicases"/>
</dbReference>
<name>A0A1W1UD81_DESTI</name>
<protein>
    <submittedName>
        <fullName evidence="10">Superfamily II DNA and RNA helicase</fullName>
    </submittedName>
</protein>
<dbReference type="PANTHER" id="PTHR47963:SF7">
    <property type="entry name" value="ATP-DEPENDENT RNA HELICASE YFML-RELATED"/>
    <property type="match status" value="1"/>
</dbReference>
<dbReference type="Proteomes" id="UP000192731">
    <property type="component" value="Unassembled WGS sequence"/>
</dbReference>
<dbReference type="STRING" id="656914.SAMN00017405_0697"/>
<dbReference type="PROSITE" id="PS51192">
    <property type="entry name" value="HELICASE_ATP_BIND_1"/>
    <property type="match status" value="1"/>
</dbReference>
<dbReference type="CDD" id="cd18787">
    <property type="entry name" value="SF2_C_DEAD"/>
    <property type="match status" value="1"/>
</dbReference>
<dbReference type="PROSITE" id="PS51194">
    <property type="entry name" value="HELICASE_CTER"/>
    <property type="match status" value="1"/>
</dbReference>
<dbReference type="PROSITE" id="PS00039">
    <property type="entry name" value="DEAD_ATP_HELICASE"/>
    <property type="match status" value="1"/>
</dbReference>
<reference evidence="10 11" key="1">
    <citation type="submission" date="2017-04" db="EMBL/GenBank/DDBJ databases">
        <authorList>
            <person name="Afonso C.L."/>
            <person name="Miller P.J."/>
            <person name="Scott M.A."/>
            <person name="Spackman E."/>
            <person name="Goraichik I."/>
            <person name="Dimitrov K.M."/>
            <person name="Suarez D.L."/>
            <person name="Swayne D.E."/>
        </authorList>
    </citation>
    <scope>NUCLEOTIDE SEQUENCE [LARGE SCALE GENOMIC DNA]</scope>
    <source>
        <strain evidence="10 11">DSM 11270</strain>
    </source>
</reference>
<dbReference type="SMART" id="SM00487">
    <property type="entry name" value="DEXDc"/>
    <property type="match status" value="1"/>
</dbReference>
<evidence type="ECO:0000256" key="2">
    <source>
        <dbReference type="ARBA" id="ARBA00022801"/>
    </source>
</evidence>
<feature type="domain" description="Helicase C-terminal" evidence="8">
    <location>
        <begin position="234"/>
        <end position="378"/>
    </location>
</feature>
<evidence type="ECO:0000256" key="1">
    <source>
        <dbReference type="ARBA" id="ARBA00022741"/>
    </source>
</evidence>
<evidence type="ECO:0000259" key="8">
    <source>
        <dbReference type="PROSITE" id="PS51194"/>
    </source>
</evidence>
<dbReference type="GO" id="GO:0003724">
    <property type="term" value="F:RNA helicase activity"/>
    <property type="evidence" value="ECO:0007669"/>
    <property type="project" value="InterPro"/>
</dbReference>
<dbReference type="InterPro" id="IPR014001">
    <property type="entry name" value="Helicase_ATP-bd"/>
</dbReference>
<evidence type="ECO:0000259" key="7">
    <source>
        <dbReference type="PROSITE" id="PS51192"/>
    </source>
</evidence>
<gene>
    <name evidence="10" type="ORF">SAMN00017405_0697</name>
</gene>
<dbReference type="PROSITE" id="PS51195">
    <property type="entry name" value="Q_MOTIF"/>
    <property type="match status" value="1"/>
</dbReference>
<dbReference type="Gene3D" id="3.40.50.300">
    <property type="entry name" value="P-loop containing nucleotide triphosphate hydrolases"/>
    <property type="match status" value="2"/>
</dbReference>
<dbReference type="GO" id="GO:0005524">
    <property type="term" value="F:ATP binding"/>
    <property type="evidence" value="ECO:0007669"/>
    <property type="project" value="UniProtKB-KW"/>
</dbReference>
<evidence type="ECO:0000256" key="6">
    <source>
        <dbReference type="RuleBase" id="RU000492"/>
    </source>
</evidence>
<organism evidence="10 11">
    <name type="scientific">Desulfonispora thiosulfatigenes DSM 11270</name>
    <dbReference type="NCBI Taxonomy" id="656914"/>
    <lineage>
        <taxon>Bacteria</taxon>
        <taxon>Bacillati</taxon>
        <taxon>Bacillota</taxon>
        <taxon>Clostridia</taxon>
        <taxon>Eubacteriales</taxon>
        <taxon>Peptococcaceae</taxon>
        <taxon>Desulfonispora</taxon>
    </lineage>
</organism>
<dbReference type="InterPro" id="IPR001650">
    <property type="entry name" value="Helicase_C-like"/>
</dbReference>
<dbReference type="Pfam" id="PF00271">
    <property type="entry name" value="Helicase_C"/>
    <property type="match status" value="1"/>
</dbReference>
<dbReference type="SMART" id="SM00490">
    <property type="entry name" value="HELICc"/>
    <property type="match status" value="1"/>
</dbReference>
<evidence type="ECO:0000256" key="3">
    <source>
        <dbReference type="ARBA" id="ARBA00022806"/>
    </source>
</evidence>
<evidence type="ECO:0000313" key="11">
    <source>
        <dbReference type="Proteomes" id="UP000192731"/>
    </source>
</evidence>
<dbReference type="InterPro" id="IPR027417">
    <property type="entry name" value="P-loop_NTPase"/>
</dbReference>
<keyword evidence="1 6" id="KW-0547">Nucleotide-binding</keyword>
<sequence length="386" mass="43775">MDKTFEEIGVDQNIIKGLKLQEIEKPTKIQEEVIPEALLNEDIIGEAQTGSGKTLAYLIPIFQKIDAEKRDNQVIILAPTHELAIQVNNQIRLLVDNSDLNITSAVIIGNVNIKRQIEVLKNEKPHIIVGSAVRILELIKLKKIKPHTVKTIVIDEADKLLDKNNLNDIKAVIKTTLKDRQIMLFSATIPEKTLTVSKEIMKDFKLIKINPKSIVNENITHMYFVCERRDKLLTLRKLVHALNPKRAIAFINNAYNIEMSVANLEYHGLKLESIYGDVGKEERKKALNNFSSGKTNLLLASDIAARGLDIKDIDYIFSLDIPEDPHVYLHRAGRTARAGATGISISIITEKELFLLKSYERAYKIKIEEKDMYKGNIVDKKINKKK</sequence>
<dbReference type="InterPro" id="IPR000629">
    <property type="entry name" value="RNA-helicase_DEAD-box_CS"/>
</dbReference>
<evidence type="ECO:0000313" key="10">
    <source>
        <dbReference type="EMBL" id="SMB78744.1"/>
    </source>
</evidence>
<feature type="short sequence motif" description="Q motif" evidence="5">
    <location>
        <begin position="3"/>
        <end position="31"/>
    </location>
</feature>
<accession>A0A1W1UD81</accession>
<dbReference type="GO" id="GO:0005829">
    <property type="term" value="C:cytosol"/>
    <property type="evidence" value="ECO:0007669"/>
    <property type="project" value="TreeGrafter"/>
</dbReference>
<dbReference type="GO" id="GO:0033592">
    <property type="term" value="F:RNA strand annealing activity"/>
    <property type="evidence" value="ECO:0007669"/>
    <property type="project" value="TreeGrafter"/>
</dbReference>
<keyword evidence="11" id="KW-1185">Reference proteome</keyword>
<keyword evidence="4 6" id="KW-0067">ATP-binding</keyword>
<evidence type="ECO:0000256" key="4">
    <source>
        <dbReference type="ARBA" id="ARBA00022840"/>
    </source>
</evidence>
<dbReference type="RefSeq" id="WP_084051825.1">
    <property type="nucleotide sequence ID" value="NZ_FWWT01000005.1"/>
</dbReference>
<dbReference type="GO" id="GO:0005840">
    <property type="term" value="C:ribosome"/>
    <property type="evidence" value="ECO:0007669"/>
    <property type="project" value="TreeGrafter"/>
</dbReference>
<dbReference type="OrthoDB" id="9805696at2"/>
<comment type="similarity">
    <text evidence="6">Belongs to the DEAD box helicase family.</text>
</comment>
<dbReference type="EMBL" id="FWWT01000005">
    <property type="protein sequence ID" value="SMB78744.1"/>
    <property type="molecule type" value="Genomic_DNA"/>
</dbReference>
<proteinExistence type="inferred from homology"/>
<dbReference type="InterPro" id="IPR011545">
    <property type="entry name" value="DEAD/DEAH_box_helicase_dom"/>
</dbReference>
<dbReference type="SUPFAM" id="SSF52540">
    <property type="entry name" value="P-loop containing nucleoside triphosphate hydrolases"/>
    <property type="match status" value="1"/>
</dbReference>
<evidence type="ECO:0000256" key="5">
    <source>
        <dbReference type="PROSITE-ProRule" id="PRU00552"/>
    </source>
</evidence>
<feature type="domain" description="DEAD-box RNA helicase Q" evidence="9">
    <location>
        <begin position="3"/>
        <end position="31"/>
    </location>
</feature>
<keyword evidence="2 6" id="KW-0378">Hydrolase</keyword>
<dbReference type="InterPro" id="IPR044742">
    <property type="entry name" value="DEAD/DEAH_RhlB"/>
</dbReference>
<evidence type="ECO:0000259" key="9">
    <source>
        <dbReference type="PROSITE" id="PS51195"/>
    </source>
</evidence>
<dbReference type="AlphaFoldDB" id="A0A1W1UD81"/>
<dbReference type="GO" id="GO:0009409">
    <property type="term" value="P:response to cold"/>
    <property type="evidence" value="ECO:0007669"/>
    <property type="project" value="TreeGrafter"/>
</dbReference>
<dbReference type="PANTHER" id="PTHR47963">
    <property type="entry name" value="DEAD-BOX ATP-DEPENDENT RNA HELICASE 47, MITOCHONDRIAL"/>
    <property type="match status" value="1"/>
</dbReference>
<dbReference type="Pfam" id="PF00270">
    <property type="entry name" value="DEAD"/>
    <property type="match status" value="1"/>
</dbReference>
<dbReference type="InterPro" id="IPR014014">
    <property type="entry name" value="RNA_helicase_DEAD_Q_motif"/>
</dbReference>
<dbReference type="CDD" id="cd00268">
    <property type="entry name" value="DEADc"/>
    <property type="match status" value="1"/>
</dbReference>
<dbReference type="GO" id="GO:0016787">
    <property type="term" value="F:hydrolase activity"/>
    <property type="evidence" value="ECO:0007669"/>
    <property type="project" value="UniProtKB-KW"/>
</dbReference>
<feature type="domain" description="Helicase ATP-binding" evidence="7">
    <location>
        <begin position="34"/>
        <end position="207"/>
    </location>
</feature>
<keyword evidence="3 6" id="KW-0347">Helicase</keyword>